<dbReference type="PROSITE" id="PS51450">
    <property type="entry name" value="LRR"/>
    <property type="match status" value="2"/>
</dbReference>
<evidence type="ECO:0000256" key="4">
    <source>
        <dbReference type="SAM" id="Phobius"/>
    </source>
</evidence>
<dbReference type="Gene3D" id="3.80.10.10">
    <property type="entry name" value="Ribonuclease Inhibitor"/>
    <property type="match status" value="1"/>
</dbReference>
<feature type="signal peptide" evidence="5">
    <location>
        <begin position="1"/>
        <end position="19"/>
    </location>
</feature>
<evidence type="ECO:0000256" key="2">
    <source>
        <dbReference type="ARBA" id="ARBA00022729"/>
    </source>
</evidence>
<dbReference type="InterPro" id="IPR050328">
    <property type="entry name" value="Dev_Immune_Receptor"/>
</dbReference>
<dbReference type="EnsemblMetazoa" id="AFUN019347-RA">
    <property type="protein sequence ID" value="AFUN019347-PA"/>
    <property type="gene ID" value="AFUN019347"/>
</dbReference>
<evidence type="ECO:0000256" key="1">
    <source>
        <dbReference type="ARBA" id="ARBA00022614"/>
    </source>
</evidence>
<dbReference type="AlphaFoldDB" id="A0A4Y0BH37"/>
<accession>A0A4Y0BH37</accession>
<name>A0A4Y0BH37_ANOFN</name>
<keyword evidence="3" id="KW-0677">Repeat</keyword>
<dbReference type="PANTHER" id="PTHR24373:SF398">
    <property type="entry name" value="LEUCINE-RICH REPEAT-CONTAINING G-PROTEIN COUPLED RECEPTOR 6"/>
    <property type="match status" value="1"/>
</dbReference>
<keyword evidence="4" id="KW-1133">Transmembrane helix</keyword>
<dbReference type="VEuPathDB" id="VectorBase:AFUN019347"/>
<dbReference type="SMART" id="SM00369">
    <property type="entry name" value="LRR_TYP"/>
    <property type="match status" value="3"/>
</dbReference>
<organism evidence="6">
    <name type="scientific">Anopheles funestus</name>
    <name type="common">African malaria mosquito</name>
    <dbReference type="NCBI Taxonomy" id="62324"/>
    <lineage>
        <taxon>Eukaryota</taxon>
        <taxon>Metazoa</taxon>
        <taxon>Ecdysozoa</taxon>
        <taxon>Arthropoda</taxon>
        <taxon>Hexapoda</taxon>
        <taxon>Insecta</taxon>
        <taxon>Pterygota</taxon>
        <taxon>Neoptera</taxon>
        <taxon>Endopterygota</taxon>
        <taxon>Diptera</taxon>
        <taxon>Nematocera</taxon>
        <taxon>Culicoidea</taxon>
        <taxon>Culicidae</taxon>
        <taxon>Anophelinae</taxon>
        <taxon>Anopheles</taxon>
    </lineage>
</organism>
<sequence>MRRYLQLLALITLWSVISAHVYNCEPGTEPTVCRIWNMHYDEDIAAKHPTSIPSVNFTSTVHTVQLLFERYYYNQHNQLMRYDSTLHGTVLRNPVVVQIQKTRLQYLFIPTNLLEGDFTDNVISVIVTDKALTYDVRYLDLADNSIRELSNLTALKQLQTLNLESNRIRMIDPNTFKGMANLTHLYLGYNHIAKFDFSILPKKLKVLWIARNDQHAIDLEDVVLPQLRELNLETNSISSLDLVALFRAFPALETILIAYNDFEKNEAKRITSELKRRNVSYYIGMERDGYVDCDYDGYRFEDLCLNESVNDWSLAKGAILLSIAILVMGVFVLSIRWIWYQMRY</sequence>
<proteinExistence type="predicted"/>
<evidence type="ECO:0000256" key="3">
    <source>
        <dbReference type="ARBA" id="ARBA00022737"/>
    </source>
</evidence>
<keyword evidence="4" id="KW-0812">Transmembrane</keyword>
<evidence type="ECO:0008006" key="7">
    <source>
        <dbReference type="Google" id="ProtNLM"/>
    </source>
</evidence>
<dbReference type="SUPFAM" id="SSF52058">
    <property type="entry name" value="L domain-like"/>
    <property type="match status" value="1"/>
</dbReference>
<dbReference type="STRING" id="62324.A0A4Y0BH37"/>
<dbReference type="PANTHER" id="PTHR24373">
    <property type="entry name" value="SLIT RELATED LEUCINE-RICH REPEAT NEURONAL PROTEIN"/>
    <property type="match status" value="1"/>
</dbReference>
<keyword evidence="4" id="KW-0472">Membrane</keyword>
<feature type="transmembrane region" description="Helical" evidence="4">
    <location>
        <begin position="318"/>
        <end position="339"/>
    </location>
</feature>
<dbReference type="VEuPathDB" id="VectorBase:AFUN2_003619"/>
<keyword evidence="1" id="KW-0433">Leucine-rich repeat</keyword>
<protein>
    <recommendedName>
        <fullName evidence="7">Leucine rich immune protein (Coil-less)</fullName>
    </recommendedName>
</protein>
<dbReference type="InterPro" id="IPR032675">
    <property type="entry name" value="LRR_dom_sf"/>
</dbReference>
<dbReference type="InterPro" id="IPR003591">
    <property type="entry name" value="Leu-rich_rpt_typical-subtyp"/>
</dbReference>
<dbReference type="InterPro" id="IPR001611">
    <property type="entry name" value="Leu-rich_rpt"/>
</dbReference>
<reference evidence="6" key="1">
    <citation type="submission" date="2020-05" db="UniProtKB">
        <authorList>
            <consortium name="EnsemblMetazoa"/>
        </authorList>
    </citation>
    <scope>IDENTIFICATION</scope>
    <source>
        <strain evidence="6">FUMOZ</strain>
    </source>
</reference>
<dbReference type="Pfam" id="PF13855">
    <property type="entry name" value="LRR_8"/>
    <property type="match status" value="1"/>
</dbReference>
<evidence type="ECO:0000256" key="5">
    <source>
        <dbReference type="SAM" id="SignalP"/>
    </source>
</evidence>
<evidence type="ECO:0000313" key="6">
    <source>
        <dbReference type="EnsemblMetazoa" id="AFUN019347-PA"/>
    </source>
</evidence>
<feature type="chain" id="PRO_5021395478" description="Leucine rich immune protein (Coil-less)" evidence="5">
    <location>
        <begin position="20"/>
        <end position="344"/>
    </location>
</feature>
<keyword evidence="2 5" id="KW-0732">Signal</keyword>